<organism evidence="9 10">
    <name type="scientific">Pitta sordida</name>
    <name type="common">Hooded pitta</name>
    <dbReference type="NCBI Taxonomy" id="9163"/>
    <lineage>
        <taxon>Eukaryota</taxon>
        <taxon>Metazoa</taxon>
        <taxon>Chordata</taxon>
        <taxon>Craniata</taxon>
        <taxon>Vertebrata</taxon>
        <taxon>Euteleostomi</taxon>
        <taxon>Archelosauria</taxon>
        <taxon>Archosauria</taxon>
        <taxon>Dinosauria</taxon>
        <taxon>Saurischia</taxon>
        <taxon>Theropoda</taxon>
        <taxon>Coelurosauria</taxon>
        <taxon>Aves</taxon>
        <taxon>Neognathae</taxon>
        <taxon>Neoaves</taxon>
        <taxon>Telluraves</taxon>
        <taxon>Australaves</taxon>
        <taxon>Passeriformes</taxon>
        <taxon>Pittidae</taxon>
        <taxon>Pitta</taxon>
    </lineage>
</organism>
<dbReference type="GO" id="GO:0016787">
    <property type="term" value="F:hydrolase activity"/>
    <property type="evidence" value="ECO:0007669"/>
    <property type="project" value="UniProtKB-KW"/>
</dbReference>
<dbReference type="GO" id="GO:0043139">
    <property type="term" value="F:5'-3' DNA helicase activity"/>
    <property type="evidence" value="ECO:0007669"/>
    <property type="project" value="TreeGrafter"/>
</dbReference>
<dbReference type="GO" id="GO:0005524">
    <property type="term" value="F:ATP binding"/>
    <property type="evidence" value="ECO:0007669"/>
    <property type="project" value="UniProtKB-KW"/>
</dbReference>
<feature type="domain" description="C3H1-type" evidence="8">
    <location>
        <begin position="213"/>
        <end position="242"/>
    </location>
</feature>
<dbReference type="InterPro" id="IPR000571">
    <property type="entry name" value="Znf_CCCH"/>
</dbReference>
<dbReference type="Pfam" id="PF13087">
    <property type="entry name" value="AAA_12"/>
    <property type="match status" value="2"/>
</dbReference>
<keyword evidence="2" id="KW-0547">Nucleotide-binding</keyword>
<feature type="zinc finger region" description="C3H1-type" evidence="6">
    <location>
        <begin position="213"/>
        <end position="242"/>
    </location>
</feature>
<dbReference type="FunFam" id="3.40.50.300:FF:001803">
    <property type="entry name" value="Helicase with zinc finger 2"/>
    <property type="match status" value="1"/>
</dbReference>
<dbReference type="InterPro" id="IPR041677">
    <property type="entry name" value="DNA2/NAM7_AAA_11"/>
</dbReference>
<feature type="non-terminal residue" evidence="9">
    <location>
        <position position="1"/>
    </location>
</feature>
<dbReference type="InterPro" id="IPR050534">
    <property type="entry name" value="Coronavir_polyprotein_1ab"/>
</dbReference>
<dbReference type="Gene3D" id="3.40.50.300">
    <property type="entry name" value="P-loop containing nucleotide triphosphate hydrolases"/>
    <property type="match status" value="4"/>
</dbReference>
<dbReference type="SUPFAM" id="SSF50249">
    <property type="entry name" value="Nucleic acid-binding proteins"/>
    <property type="match status" value="2"/>
</dbReference>
<keyword evidence="4 9" id="KW-0347">Helicase</keyword>
<dbReference type="PANTHER" id="PTHR43788:SF16">
    <property type="entry name" value="HELICASE WITH ZINC FINGER 2"/>
    <property type="match status" value="1"/>
</dbReference>
<comment type="caution">
    <text evidence="9">The sequence shown here is derived from an EMBL/GenBank/DDBJ whole genome shotgun (WGS) entry which is preliminary data.</text>
</comment>
<dbReference type="PROSITE" id="PS50103">
    <property type="entry name" value="ZF_C3H1"/>
    <property type="match status" value="1"/>
</dbReference>
<dbReference type="CDD" id="cd18808">
    <property type="entry name" value="SF1_C_Upf1"/>
    <property type="match status" value="2"/>
</dbReference>
<dbReference type="InterPro" id="IPR027417">
    <property type="entry name" value="P-loop_NTPase"/>
</dbReference>
<evidence type="ECO:0000256" key="5">
    <source>
        <dbReference type="ARBA" id="ARBA00022840"/>
    </source>
</evidence>
<feature type="compositionally biased region" description="Acidic residues" evidence="7">
    <location>
        <begin position="1207"/>
        <end position="1224"/>
    </location>
</feature>
<dbReference type="InterPro" id="IPR047187">
    <property type="entry name" value="SF1_C_Upf1"/>
</dbReference>
<accession>A0A851FSN7</accession>
<dbReference type="SMART" id="SM00356">
    <property type="entry name" value="ZnF_C3H1"/>
    <property type="match status" value="3"/>
</dbReference>
<dbReference type="InterPro" id="IPR012340">
    <property type="entry name" value="NA-bd_OB-fold"/>
</dbReference>
<dbReference type="Pfam" id="PF25049">
    <property type="entry name" value="OB_HELZ2"/>
    <property type="match status" value="1"/>
</dbReference>
<dbReference type="PANTHER" id="PTHR43788">
    <property type="entry name" value="DNA2/NAM7 HELICASE FAMILY MEMBER"/>
    <property type="match status" value="1"/>
</dbReference>
<dbReference type="GO" id="GO:0008270">
    <property type="term" value="F:zinc ion binding"/>
    <property type="evidence" value="ECO:0007669"/>
    <property type="project" value="UniProtKB-KW"/>
</dbReference>
<dbReference type="FunFam" id="3.40.50.300:FF:001313">
    <property type="entry name" value="Helicase with zinc finger domain 2"/>
    <property type="match status" value="1"/>
</dbReference>
<keyword evidence="3" id="KW-0378">Hydrolase</keyword>
<protein>
    <submittedName>
        <fullName evidence="9">HELZ2 Helicase</fullName>
    </submittedName>
</protein>
<evidence type="ECO:0000256" key="2">
    <source>
        <dbReference type="ARBA" id="ARBA00022741"/>
    </source>
</evidence>
<dbReference type="Proteomes" id="UP000633448">
    <property type="component" value="Unassembled WGS sequence"/>
</dbReference>
<dbReference type="CDD" id="cd18040">
    <property type="entry name" value="DEXXc_HELZ2-C"/>
    <property type="match status" value="1"/>
</dbReference>
<dbReference type="Pfam" id="PF13086">
    <property type="entry name" value="AAA_11"/>
    <property type="match status" value="3"/>
</dbReference>
<dbReference type="GO" id="GO:0003723">
    <property type="term" value="F:RNA binding"/>
    <property type="evidence" value="ECO:0007669"/>
    <property type="project" value="InterPro"/>
</dbReference>
<gene>
    <name evidence="9" type="primary">Helz2</name>
    <name evidence="9" type="ORF">PITSOR_R00296</name>
</gene>
<evidence type="ECO:0000256" key="1">
    <source>
        <dbReference type="ARBA" id="ARBA00007913"/>
    </source>
</evidence>
<name>A0A851FSN7_PITSO</name>
<dbReference type="InterPro" id="IPR001900">
    <property type="entry name" value="RNase_II/R"/>
</dbReference>
<evidence type="ECO:0000256" key="4">
    <source>
        <dbReference type="ARBA" id="ARBA00022806"/>
    </source>
</evidence>
<dbReference type="FunFam" id="3.40.50.300:FF:001373">
    <property type="entry name" value="Helicase with zinc finger domain 2"/>
    <property type="match status" value="1"/>
</dbReference>
<evidence type="ECO:0000313" key="9">
    <source>
        <dbReference type="EMBL" id="NWI95133.1"/>
    </source>
</evidence>
<comment type="similarity">
    <text evidence="1">Belongs to the DNA2/NAM7 helicase family.</text>
</comment>
<evidence type="ECO:0000256" key="7">
    <source>
        <dbReference type="SAM" id="MobiDB-lite"/>
    </source>
</evidence>
<dbReference type="SMART" id="SM00955">
    <property type="entry name" value="RNB"/>
    <property type="match status" value="1"/>
</dbReference>
<dbReference type="OrthoDB" id="2285229at2759"/>
<evidence type="ECO:0000256" key="3">
    <source>
        <dbReference type="ARBA" id="ARBA00022801"/>
    </source>
</evidence>
<feature type="non-terminal residue" evidence="9">
    <location>
        <position position="2811"/>
    </location>
</feature>
<dbReference type="PROSITE" id="PS00028">
    <property type="entry name" value="ZINC_FINGER_C2H2_1"/>
    <property type="match status" value="1"/>
</dbReference>
<dbReference type="GO" id="GO:0004540">
    <property type="term" value="F:RNA nuclease activity"/>
    <property type="evidence" value="ECO:0007669"/>
    <property type="project" value="InterPro"/>
</dbReference>
<keyword evidence="5" id="KW-0067">ATP-binding</keyword>
<reference evidence="9" key="1">
    <citation type="submission" date="2019-10" db="EMBL/GenBank/DDBJ databases">
        <title>Bird 10,000 Genomes (B10K) Project - Family phase.</title>
        <authorList>
            <person name="Zhang G."/>
        </authorList>
    </citation>
    <scope>NUCLEOTIDE SEQUENCE</scope>
    <source>
        <strain evidence="9">B10K-DU-002-53</strain>
        <tissue evidence="9">Muscle</tissue>
    </source>
</reference>
<dbReference type="SUPFAM" id="SSF52540">
    <property type="entry name" value="P-loop containing nucleoside triphosphate hydrolases"/>
    <property type="match status" value="2"/>
</dbReference>
<keyword evidence="6" id="KW-0863">Zinc-finger</keyword>
<dbReference type="InterPro" id="IPR041679">
    <property type="entry name" value="DNA2/NAM7-like_C"/>
</dbReference>
<keyword evidence="10" id="KW-1185">Reference proteome</keyword>
<dbReference type="InterPro" id="IPR056787">
    <property type="entry name" value="OB_HELZ2"/>
</dbReference>
<keyword evidence="6" id="KW-0862">Zinc</keyword>
<dbReference type="EMBL" id="WEKX01023388">
    <property type="protein sequence ID" value="NWI95133.1"/>
    <property type="molecule type" value="Genomic_DNA"/>
</dbReference>
<dbReference type="Pfam" id="PF00773">
    <property type="entry name" value="RNB"/>
    <property type="match status" value="1"/>
</dbReference>
<sequence length="2811" mass="322056">MPTAKGPVVPLGSLQKQLELLLVCSKCSVKENEITYHPREVEHRCMYEILLARCRGPRSTAWRKVSRRPGFPNPARYAVCRYYVMGLGCSRHKNQCTFAWSVEEAKVWNFEREHQLERRWLKAAVLQAQLGSRPTAAPDPAASAASEITSEFGGHFQEICKHCFFDCPQRISVGVCGWLCESHRTWDPLLVHVVLDSQKKQQYTAIRPCPEFISTLTYCRFVSRGQPCRHGPQRCQYAHSDVEMAVWKAEREDGLLRSDLLPPMGTCSSNGEPAAPAPMQFYCRICLVTFSSQESFENHCSSVEHVQMLSADSSLQWQHRAPPLGLTKFSLCGRAEVCEMGSSCTKAHSKEELQEWIQRVKVAAKKKKQALKDGLVSYQDRLIDEYQTCSNEVLIMSEHVVGARVVCEQPLHVQLEDRKMRYQWRFKVLTQMSLQHVALLRREPGVNFYFSGNGLSQGLQYIRGEHVAIVSSSPRTALVEVSMECRTLGIFEQWVVFDFGKRPVLMQKIKVKVGRREAPQHIPSSRESSRPVNFERWHRGNRIIVPSITRTDEEVALQAKYKPLALALDHQSEGGAVVPITRLNYRERMHNFLFREEEAEQALIAKLNLRVPISLTPMLQSFSMGMKFAVSGELFAEVPTPYNLSPDTDEGYLLSRSVPTAFLAPDPPRDKRVYEVIVEHKATTEKSIWLQIPKRCCSELDFKENTSRKVEIQFQIDQLLFRQWHQAVDRLLDEKLVLPDVASCSIPYSFESPQRGNNKQKQAISFITGQTTTSRQVPPLLIYGPFGTGKTFTLAMATLEILKQPNTRVLICTHTNSAADIYIREYFHNYVIKGHPLAAPLRIISTDRPVNMTDSTTLRYCCLSPDQRSFQHPTKAEINKHRIIITTSMLSKNLKVQPGYFTHIMIDEAAQMLECEALVPLSYATFETRIVLAGDHMQITPKLFCVGSGQSADHTLLNRLFQFYQKERHEVAMKSRIIFNENYRSTAGIIQFVSKHFYIGNGNAIQASGNIPPHPEIYPLVFCHVSGVAERDMSMISWHNASEIIQVIEKVKEIYQRWPDEWGAQDLKRICVVSHGMQVSAIRQELRKKQLQEVVVENYENLPGREFRVIIISTVHTSESLHISASHHLEFFNEARVLNTIMTRAQSLVVAVGDAVALCSHGQCSKVWKRFIQQCIDKGSVFPENLTMAQIKQAACDKKSWSRTLEGDEEDSDTDSLSSEDECMNPDDPILQELLDESKNMLVTVSEEGLLNVKSEVSNLREDKREYVSFSSQTMQQYLHMNPKTYKRCELIKEGFDRASAFTLNDSPAMNIQIKGRVHCGTAFTGDEVLVEILQSSPGDSSSHRPQGKVVGILKRAERERTFICMMDEFDPRVMIPIDPTVTKIFVPGLKEKPNVIPIRRLVNGKYKVVSCEKINQETRRSQFFCVQVISWREGFYYPLGIVTEILHAALTLEEGLKILALEYSLENKYPAAVTRESAKYTSNLTKERLQDYRSYLTFTVDPEGARDLDDAISVRDLGRHYEIGIHIADVAGIIPKGSALDLEAKKRGVTYYAPKQEPLCMFPPHISQDVCSLLPQKDRWVISLCVTVEKQTDQISKRIFAISVIRSDRQLSYEEAELCIKDRYRGAAKALRFDTLEDCIAVAYHFSRVHRKFRLQEDCFYDRLDEKCSPGRRESHQMIEELMIMFNSFVAELLTSQEVTRNTTPLRCQCEPSHTQLLQMKTKYRHIVPLSIHLSLHLGRVPPGQDSKIVDFSLLAPVWKHLQSAAKARDFQKMLDLIVTDDIHPKLAPVALEFRRLLSRSYFCRSNSTVQSKAGHYSLHVDSYTWASSPIRRYVDIVVQRHLHSVLHRKPLLYSVDDIDFLCHDFNRKNSQAMAYEKRAHCLQMATHLKGQVQQKIAFLVDIEEMSRFFKVLFPLNNESLPDPHKINYRSLQLIEQPVFIQQRSSIRLTWRRRMYSVETKEPSLQEGPVRDQSVTLFRNEMWPEMLIAIRKGRFDAVATMLQMNKELYQRYMGWVRKSPCSHYMELSMELSAGDALQFQLTTDVCRGFLVPFVQLWCVTPGFDVCLQHTEKPIDCFSAYATLQSKNRYKNTTEYSKVWVPMSAMESASCAVAENDSVVLHDVKIQWARQRTRKGQLQGSFTLNKKWLQDCSIEVDFCHCYLCIRLGGLKLESLQNNEECLSHGLQNLTLLDKPRSENKLVIDPDTYTWVAHGVTEEFSDDEKSDRTGQQTMNFYIHYMSMENIPVEISQASAKFTVELIPKMLPDIRKEKALWKLKYASELAKSIALGHEPPHKVTTSKILQQRSFDLPGSQAKLNQSQNRAILDALRGSFTLIQGPPGTGKTIVGTHIVYWFHKLNEESVEKDKMPGLEEETAKKRKCILYCGPSNKSVDVVAEMLLKRRKNLKPLRVYGEAIETVEFPYPGSNRHISRKSLRDAKPKHELRDIILHYRIRREPSPFWQEICRFDARMRNGEQITEAETKEYKNWLSKGRAYQLACHDVILCTCSAASGSALEQLNVRQIIIDECAMSTEPETLIPLVSHQRAEKVVLLGDHKQLRPVVNNEVCKSLGMETSLFERYHEQAWMLDTQYRMHKSICEFPSQEFYKMQLKTCPQLYRKPSVLHHRDNSCCPIIFGHVEGKEQSLMISTEEGNENSKANPEEVAQAVRIAKQLALDGTIRPESIAILSPYNAQVSEINKSLMREGIRGVTVCTIMKSQGSEWKYVILSTVRSCPRSEIDRKPTKSWQKKYLGFVTDPNQVNVGITRAQEGLCIIGNRYLLECNPLWKRLLQHYRQRNCCAAAQEIRVRRTS</sequence>
<evidence type="ECO:0000259" key="8">
    <source>
        <dbReference type="PROSITE" id="PS50103"/>
    </source>
</evidence>
<proteinExistence type="inferred from homology"/>
<feature type="region of interest" description="Disordered" evidence="7">
    <location>
        <begin position="1202"/>
        <end position="1224"/>
    </location>
</feature>
<dbReference type="InterPro" id="IPR013087">
    <property type="entry name" value="Znf_C2H2_type"/>
</dbReference>
<evidence type="ECO:0000256" key="6">
    <source>
        <dbReference type="PROSITE-ProRule" id="PRU00723"/>
    </source>
</evidence>
<keyword evidence="6" id="KW-0479">Metal-binding</keyword>
<evidence type="ECO:0000313" key="10">
    <source>
        <dbReference type="Proteomes" id="UP000633448"/>
    </source>
</evidence>